<dbReference type="PANTHER" id="PTHR34472:SF1">
    <property type="entry name" value="SULFUR CARRIER PROTEIN THIS"/>
    <property type="match status" value="1"/>
</dbReference>
<dbReference type="InterPro" id="IPR016155">
    <property type="entry name" value="Mopterin_synth/thiamin_S_b"/>
</dbReference>
<evidence type="ECO:0000313" key="1">
    <source>
        <dbReference type="EMBL" id="VVE53568.1"/>
    </source>
</evidence>
<dbReference type="Proteomes" id="UP000414233">
    <property type="component" value="Unassembled WGS sequence"/>
</dbReference>
<proteinExistence type="predicted"/>
<dbReference type="CDD" id="cd00565">
    <property type="entry name" value="Ubl_ThiS"/>
    <property type="match status" value="1"/>
</dbReference>
<organism evidence="1 2">
    <name type="scientific">Pandoraea terrae</name>
    <dbReference type="NCBI Taxonomy" id="1537710"/>
    <lineage>
        <taxon>Bacteria</taxon>
        <taxon>Pseudomonadati</taxon>
        <taxon>Pseudomonadota</taxon>
        <taxon>Betaproteobacteria</taxon>
        <taxon>Burkholderiales</taxon>
        <taxon>Burkholderiaceae</taxon>
        <taxon>Pandoraea</taxon>
    </lineage>
</organism>
<dbReference type="Gene3D" id="3.10.20.30">
    <property type="match status" value="1"/>
</dbReference>
<protein>
    <submittedName>
        <fullName evidence="1">Thiamine biosynthesis protein ThiS</fullName>
    </submittedName>
</protein>
<reference evidence="1 2" key="1">
    <citation type="submission" date="2019-08" db="EMBL/GenBank/DDBJ databases">
        <authorList>
            <person name="Peeters C."/>
        </authorList>
    </citation>
    <scope>NUCLEOTIDE SEQUENCE [LARGE SCALE GENOMIC DNA]</scope>
    <source>
        <strain evidence="1 2">LMG 30175</strain>
    </source>
</reference>
<evidence type="ECO:0000313" key="2">
    <source>
        <dbReference type="Proteomes" id="UP000414233"/>
    </source>
</evidence>
<dbReference type="SUPFAM" id="SSF54285">
    <property type="entry name" value="MoaD/ThiS"/>
    <property type="match status" value="1"/>
</dbReference>
<dbReference type="InterPro" id="IPR012675">
    <property type="entry name" value="Beta-grasp_dom_sf"/>
</dbReference>
<name>A0A5E4YYU6_9BURK</name>
<dbReference type="InterPro" id="IPR010035">
    <property type="entry name" value="Thi_S"/>
</dbReference>
<accession>A0A5E4YYU6</accession>
<dbReference type="EMBL" id="CABPRZ010000028">
    <property type="protein sequence ID" value="VVE53568.1"/>
    <property type="molecule type" value="Genomic_DNA"/>
</dbReference>
<gene>
    <name evidence="1" type="ORF">PTE30175_04762</name>
</gene>
<sequence>MSKTMDIQINQDTLTVADSATLAEALSAYGAKPPFAAAINGLFVPKSQYAAHALAQGDKIDVVQPVAGG</sequence>
<dbReference type="AlphaFoldDB" id="A0A5E4YYU6"/>
<dbReference type="InterPro" id="IPR003749">
    <property type="entry name" value="ThiS/MoaD-like"/>
</dbReference>
<dbReference type="Pfam" id="PF02597">
    <property type="entry name" value="ThiS"/>
    <property type="match status" value="1"/>
</dbReference>
<keyword evidence="2" id="KW-1185">Reference proteome</keyword>
<dbReference type="NCBIfam" id="TIGR01683">
    <property type="entry name" value="thiS"/>
    <property type="match status" value="1"/>
</dbReference>
<dbReference type="PANTHER" id="PTHR34472">
    <property type="entry name" value="SULFUR CARRIER PROTEIN THIS"/>
    <property type="match status" value="1"/>
</dbReference>